<dbReference type="SUPFAM" id="SSF52540">
    <property type="entry name" value="P-loop containing nucleoside triphosphate hydrolases"/>
    <property type="match status" value="1"/>
</dbReference>
<keyword evidence="5 12" id="KW-0347">Helicase</keyword>
<dbReference type="NCBIfam" id="TIGR01073">
    <property type="entry name" value="pcrA"/>
    <property type="match status" value="1"/>
</dbReference>
<evidence type="ECO:0000256" key="14">
    <source>
        <dbReference type="SAM" id="MobiDB-lite"/>
    </source>
</evidence>
<organism evidence="17 18">
    <name type="scientific">Limosilactobacillus panis DSM 6035</name>
    <dbReference type="NCBI Taxonomy" id="1423782"/>
    <lineage>
        <taxon>Bacteria</taxon>
        <taxon>Bacillati</taxon>
        <taxon>Bacillota</taxon>
        <taxon>Bacilli</taxon>
        <taxon>Lactobacillales</taxon>
        <taxon>Lactobacillaceae</taxon>
        <taxon>Limosilactobacillus</taxon>
    </lineage>
</organism>
<evidence type="ECO:0000259" key="16">
    <source>
        <dbReference type="PROSITE" id="PS51217"/>
    </source>
</evidence>
<evidence type="ECO:0000256" key="11">
    <source>
        <dbReference type="ARBA" id="ARBA00048988"/>
    </source>
</evidence>
<protein>
    <recommendedName>
        <fullName evidence="13">ATP-dependent DNA helicase</fullName>
        <ecNumber evidence="13">5.6.2.4</ecNumber>
    </recommendedName>
</protein>
<evidence type="ECO:0000256" key="2">
    <source>
        <dbReference type="ARBA" id="ARBA00022741"/>
    </source>
</evidence>
<accession>A0A0R1XH98</accession>
<dbReference type="FunFam" id="1.10.486.10:FF:000003">
    <property type="entry name" value="ATP-dependent DNA helicase"/>
    <property type="match status" value="1"/>
</dbReference>
<evidence type="ECO:0000313" key="17">
    <source>
        <dbReference type="EMBL" id="KRM28893.1"/>
    </source>
</evidence>
<evidence type="ECO:0000256" key="12">
    <source>
        <dbReference type="PROSITE-ProRule" id="PRU00560"/>
    </source>
</evidence>
<dbReference type="GO" id="GO:0005829">
    <property type="term" value="C:cytosol"/>
    <property type="evidence" value="ECO:0007669"/>
    <property type="project" value="TreeGrafter"/>
</dbReference>
<dbReference type="GO" id="GO:0033202">
    <property type="term" value="C:DNA helicase complex"/>
    <property type="evidence" value="ECO:0007669"/>
    <property type="project" value="TreeGrafter"/>
</dbReference>
<dbReference type="Gene3D" id="1.10.10.160">
    <property type="match status" value="1"/>
</dbReference>
<dbReference type="PATRIC" id="fig|1423782.4.peg.1637"/>
<dbReference type="PROSITE" id="PS51198">
    <property type="entry name" value="UVRD_HELICASE_ATP_BIND"/>
    <property type="match status" value="1"/>
</dbReference>
<sequence>MNDEQTEAVLTTEGPLLVMAGAGSGKTRVLTHRVAYLIEEKNVFPWNILAITFTNKAAREMQERVGKLLGESAQDIWVSTFHSLCVRILRRDIEKIGYNRAFTIADTGEQRTLMKQVCAELNIDPKKFDPRSILSTISNAKNALLTPDDYAAKASDNRNPHSMYTSVVARAYKLYQEQLEANQALDFDDLIMKTIELFQKDPETLEFYQDRFHYIHVDEYQDTNDAQYKLVHMLADKYQNICVVGDADQSIYGWRGANIENILNFEHDYPNAHTVMLEQNYRSTQTILDAANEVINNNSGRKDKNLWTKNGQGDKITYYQAQNEHDEAQYIVAKIKEEHDKHGYHYNDFAILYRTNAQSRMIEETFMKSSVPYTMVGGHKFYDRKEIRDVLAYLTLLVNHQDSMSFSRIVNTPKRGIGLTTVEHLREFANDNGWSLLEASQNVDIANNISSRARTKLADFGQLIADLDKQVEYLSITDLTDQILERSGYNKMLQKENNLENQTRQENLDEFKSVTQEYDKQHEDDDTPNRQKLVNFLADLALVSDQDDVDEQEPAVTLMTLHAAKGLEFPVVFLVGMEEGVFPLSRALMEDNELEEERRLAYVGITRAKKKLYLTNAVSRLLYGRIQRNKPSRFVEEIDPKLLDEEGGQMNDDVPFNKKAATMGTYRQRSTQKHHYRDAGKRVKPITNTGTGADKVSWKVGDKVTHKKWGQGTVVKVNGSGNDMELDIAFPAKGVKRLLASFAPIQKVN</sequence>
<comment type="catalytic activity">
    <reaction evidence="10">
        <text>Couples ATP hydrolysis with the unwinding of duplex DNA by translocating in the 3'-5' direction.</text>
        <dbReference type="EC" id="5.6.2.4"/>
    </reaction>
</comment>
<dbReference type="FunFam" id="3.40.50.300:FF:001201">
    <property type="entry name" value="ATP-dependent DNA helicase UvrD2"/>
    <property type="match status" value="1"/>
</dbReference>
<keyword evidence="7 13" id="KW-0238">DNA-binding</keyword>
<feature type="domain" description="UvrD-like helicase ATP-binding" evidence="15">
    <location>
        <begin position="1"/>
        <end position="284"/>
    </location>
</feature>
<dbReference type="InterPro" id="IPR014017">
    <property type="entry name" value="DNA_helicase_UvrD-like_C"/>
</dbReference>
<dbReference type="PANTHER" id="PTHR11070:SF2">
    <property type="entry name" value="ATP-DEPENDENT DNA HELICASE SRS2"/>
    <property type="match status" value="1"/>
</dbReference>
<evidence type="ECO:0000256" key="7">
    <source>
        <dbReference type="ARBA" id="ARBA00023125"/>
    </source>
</evidence>
<evidence type="ECO:0000313" key="18">
    <source>
        <dbReference type="Proteomes" id="UP000051412"/>
    </source>
</evidence>
<gene>
    <name evidence="17" type="ORF">FD32_GL001574</name>
</gene>
<dbReference type="InterPro" id="IPR005751">
    <property type="entry name" value="ATP-dep_DNA_helicase_PcrA"/>
</dbReference>
<dbReference type="CDD" id="cd18807">
    <property type="entry name" value="SF1_C_UvrD"/>
    <property type="match status" value="1"/>
</dbReference>
<keyword evidence="8" id="KW-0234">DNA repair</keyword>
<dbReference type="Proteomes" id="UP000051412">
    <property type="component" value="Unassembled WGS sequence"/>
</dbReference>
<dbReference type="GO" id="GO:0003677">
    <property type="term" value="F:DNA binding"/>
    <property type="evidence" value="ECO:0007669"/>
    <property type="project" value="UniProtKB-KW"/>
</dbReference>
<name>A0A0R1XH98_9LACO</name>
<dbReference type="InterPro" id="IPR013986">
    <property type="entry name" value="DExx_box_DNA_helicase_dom_sf"/>
</dbReference>
<proteinExistence type="inferred from homology"/>
<feature type="region of interest" description="Disordered" evidence="14">
    <location>
        <begin position="664"/>
        <end position="694"/>
    </location>
</feature>
<dbReference type="GO" id="GO:0043138">
    <property type="term" value="F:3'-5' DNA helicase activity"/>
    <property type="evidence" value="ECO:0007669"/>
    <property type="project" value="UniProtKB-EC"/>
</dbReference>
<dbReference type="AlphaFoldDB" id="A0A0R1XH98"/>
<dbReference type="PANTHER" id="PTHR11070">
    <property type="entry name" value="UVRD / RECB / PCRA DNA HELICASE FAMILY MEMBER"/>
    <property type="match status" value="1"/>
</dbReference>
<dbReference type="InterPro" id="IPR014016">
    <property type="entry name" value="UvrD-like_ATP-bd"/>
</dbReference>
<dbReference type="PROSITE" id="PS51217">
    <property type="entry name" value="UVRD_HELICASE_CTER"/>
    <property type="match status" value="1"/>
</dbReference>
<dbReference type="FunFam" id="1.10.10.160:FF:000001">
    <property type="entry name" value="ATP-dependent DNA helicase"/>
    <property type="match status" value="1"/>
</dbReference>
<feature type="domain" description="UvrD-like helicase C-terminal" evidence="16">
    <location>
        <begin position="285"/>
        <end position="566"/>
    </location>
</feature>
<evidence type="ECO:0000256" key="13">
    <source>
        <dbReference type="RuleBase" id="RU364053"/>
    </source>
</evidence>
<dbReference type="GO" id="GO:0009314">
    <property type="term" value="P:response to radiation"/>
    <property type="evidence" value="ECO:0007669"/>
    <property type="project" value="UniProtKB-ARBA"/>
</dbReference>
<evidence type="ECO:0000256" key="10">
    <source>
        <dbReference type="ARBA" id="ARBA00034617"/>
    </source>
</evidence>
<dbReference type="InterPro" id="IPR027417">
    <property type="entry name" value="P-loop_NTPase"/>
</dbReference>
<evidence type="ECO:0000256" key="3">
    <source>
        <dbReference type="ARBA" id="ARBA00022763"/>
    </source>
</evidence>
<evidence type="ECO:0000259" key="15">
    <source>
        <dbReference type="PROSITE" id="PS51198"/>
    </source>
</evidence>
<dbReference type="GO" id="GO:0016887">
    <property type="term" value="F:ATP hydrolysis activity"/>
    <property type="evidence" value="ECO:0007669"/>
    <property type="project" value="RHEA"/>
</dbReference>
<dbReference type="GO" id="GO:0006260">
    <property type="term" value="P:DNA replication"/>
    <property type="evidence" value="ECO:0007669"/>
    <property type="project" value="InterPro"/>
</dbReference>
<dbReference type="Pfam" id="PF21196">
    <property type="entry name" value="PcrA_UvrD_tudor"/>
    <property type="match status" value="1"/>
</dbReference>
<reference evidence="17 18" key="1">
    <citation type="journal article" date="2015" name="Genome Announc.">
        <title>Expanding the biotechnology potential of lactobacilli through comparative genomics of 213 strains and associated genera.</title>
        <authorList>
            <person name="Sun Z."/>
            <person name="Harris H.M."/>
            <person name="McCann A."/>
            <person name="Guo C."/>
            <person name="Argimon S."/>
            <person name="Zhang W."/>
            <person name="Yang X."/>
            <person name="Jeffery I.B."/>
            <person name="Cooney J.C."/>
            <person name="Kagawa T.F."/>
            <person name="Liu W."/>
            <person name="Song Y."/>
            <person name="Salvetti E."/>
            <person name="Wrobel A."/>
            <person name="Rasinkangas P."/>
            <person name="Parkhill J."/>
            <person name="Rea M.C."/>
            <person name="O'Sullivan O."/>
            <person name="Ritari J."/>
            <person name="Douillard F.P."/>
            <person name="Paul Ross R."/>
            <person name="Yang R."/>
            <person name="Briner A.E."/>
            <person name="Felis G.E."/>
            <person name="de Vos W.M."/>
            <person name="Barrangou R."/>
            <person name="Klaenhammer T.R."/>
            <person name="Caufield P.W."/>
            <person name="Cui Y."/>
            <person name="Zhang H."/>
            <person name="O'Toole P.W."/>
        </authorList>
    </citation>
    <scope>NUCLEOTIDE SEQUENCE [LARGE SCALE GENOMIC DNA]</scope>
    <source>
        <strain evidence="17 18">DSM 6035</strain>
    </source>
</reference>
<keyword evidence="18" id="KW-1185">Reference proteome</keyword>
<evidence type="ECO:0000256" key="4">
    <source>
        <dbReference type="ARBA" id="ARBA00022801"/>
    </source>
</evidence>
<dbReference type="EC" id="5.6.2.4" evidence="13"/>
<dbReference type="GO" id="GO:0005524">
    <property type="term" value="F:ATP binding"/>
    <property type="evidence" value="ECO:0007669"/>
    <property type="project" value="UniProtKB-UniRule"/>
</dbReference>
<dbReference type="STRING" id="1423782.FD32_GL001574"/>
<evidence type="ECO:0000256" key="5">
    <source>
        <dbReference type="ARBA" id="ARBA00022806"/>
    </source>
</evidence>
<dbReference type="Gene3D" id="1.10.486.10">
    <property type="entry name" value="PCRA, domain 4"/>
    <property type="match status" value="1"/>
</dbReference>
<dbReference type="InterPro" id="IPR000212">
    <property type="entry name" value="DNA_helicase_UvrD/REP"/>
</dbReference>
<dbReference type="Pfam" id="PF00580">
    <property type="entry name" value="UvrD-helicase"/>
    <property type="match status" value="1"/>
</dbReference>
<evidence type="ECO:0000256" key="9">
    <source>
        <dbReference type="ARBA" id="ARBA00023235"/>
    </source>
</evidence>
<comment type="catalytic activity">
    <reaction evidence="11 13">
        <text>ATP + H2O = ADP + phosphate + H(+)</text>
        <dbReference type="Rhea" id="RHEA:13065"/>
        <dbReference type="ChEBI" id="CHEBI:15377"/>
        <dbReference type="ChEBI" id="CHEBI:15378"/>
        <dbReference type="ChEBI" id="CHEBI:30616"/>
        <dbReference type="ChEBI" id="CHEBI:43474"/>
        <dbReference type="ChEBI" id="CHEBI:456216"/>
        <dbReference type="EC" id="5.6.2.4"/>
    </reaction>
</comment>
<evidence type="ECO:0000256" key="1">
    <source>
        <dbReference type="ARBA" id="ARBA00009922"/>
    </source>
</evidence>
<keyword evidence="2 12" id="KW-0547">Nucleotide-binding</keyword>
<dbReference type="CDD" id="cd17932">
    <property type="entry name" value="DEXQc_UvrD"/>
    <property type="match status" value="1"/>
</dbReference>
<evidence type="ECO:0000256" key="6">
    <source>
        <dbReference type="ARBA" id="ARBA00022840"/>
    </source>
</evidence>
<keyword evidence="4 12" id="KW-0378">Hydrolase</keyword>
<keyword evidence="9" id="KW-0413">Isomerase</keyword>
<keyword evidence="3" id="KW-0227">DNA damage</keyword>
<dbReference type="EMBL" id="AZGM01000032">
    <property type="protein sequence ID" value="KRM28893.1"/>
    <property type="molecule type" value="Genomic_DNA"/>
</dbReference>
<evidence type="ECO:0000256" key="8">
    <source>
        <dbReference type="ARBA" id="ARBA00023204"/>
    </source>
</evidence>
<comment type="similarity">
    <text evidence="1 13">Belongs to the helicase family. UvrD subfamily.</text>
</comment>
<keyword evidence="6 12" id="KW-0067">ATP-binding</keyword>
<feature type="binding site" evidence="12">
    <location>
        <begin position="20"/>
        <end position="27"/>
    </location>
    <ligand>
        <name>ATP</name>
        <dbReference type="ChEBI" id="CHEBI:30616"/>
    </ligand>
</feature>
<dbReference type="Gene3D" id="3.40.50.300">
    <property type="entry name" value="P-loop containing nucleotide triphosphate hydrolases"/>
    <property type="match status" value="2"/>
</dbReference>
<dbReference type="Pfam" id="PF13361">
    <property type="entry name" value="UvrD_C"/>
    <property type="match status" value="1"/>
</dbReference>
<dbReference type="GO" id="GO:0000725">
    <property type="term" value="P:recombinational repair"/>
    <property type="evidence" value="ECO:0007669"/>
    <property type="project" value="TreeGrafter"/>
</dbReference>
<comment type="caution">
    <text evidence="17">The sequence shown here is derived from an EMBL/GenBank/DDBJ whole genome shotgun (WGS) entry which is preliminary data.</text>
</comment>